<proteinExistence type="predicted"/>
<keyword evidence="14" id="KW-1185">Reference proteome</keyword>
<dbReference type="PANTHER" id="PTHR48041">
    <property type="entry name" value="ABC TRANSPORTER G FAMILY MEMBER 28"/>
    <property type="match status" value="1"/>
</dbReference>
<evidence type="ECO:0000256" key="1">
    <source>
        <dbReference type="ARBA" id="ARBA00004141"/>
    </source>
</evidence>
<dbReference type="PROSITE" id="PS50893">
    <property type="entry name" value="ABC_TRANSPORTER_2"/>
    <property type="match status" value="1"/>
</dbReference>
<dbReference type="Pfam" id="PF00005">
    <property type="entry name" value="ABC_tran"/>
    <property type="match status" value="1"/>
</dbReference>
<feature type="transmembrane region" description="Helical" evidence="10">
    <location>
        <begin position="840"/>
        <end position="865"/>
    </location>
</feature>
<sequence length="1006" mass="105834">MPPIALVVQSLSSHAPAEPKTFTEPFRVGRTPDCQVQVNHPLVSRHHLIVRPEPAGWYVLCEGRNGMLVDGMPVREALITHGTRIQLGDASGPAIAMTPVGGPVAPPGAPGAPQAAMPMGSPPGQPMMPPMGAPAGPPAGGPGQPFAQPPVSPPPGQYQPAAGRPLWQQGPPGAAGASAPTGPAGAPGQPAPDADGAAGATQAPGPRRPPAVQEPSPRDSGQTMARSDPRPAPPKSRPDRPEEGARDAGASGGPLAPGASAPSADAPSRATAVGSPDTRSAETLLGAPPAPRAGAPAGPMPPAASPGEDVDRMRAPVRRQTIQAFRITAAGTIGRAPDNALVLDDPLVSKHHARIEPTPQGILITDLGSTNGIYLGPQRVPRVLVTRPSIVGIGATFIAVNPDGTCEVQVNAGTGGELIGQDLVFEVNGGDLRLLDGVSFSLPGNELLAVVGPSGAGKSTLLKALTGEQKAQHGQVLFDGIDVYDHYPIMRNKIGVVPQNDVIHQALTVQQTMDYAAELRFAKDVSKEERRRRIAEVLEDLDLTQHVDKRVKKLSGGQRKRVSTAIELLTRPSLLFLDEPTSGLDPQLDRDVMDLLASLAHGTRPGDTGRTVVVVTHNENHIDRADKVLILAAGGKPVYYGPPQQILTHFRQRHAELTSQGRLKLYAPKGDFTDPPAIDGFADVYALIRNHTPELRQYLEATVPSTRRGGAPAKEREVDASTKRIPKQSALRQMSTLVRRHLRIIAADPSYLVFMLALPVVMGLLTKAIPGSDGFSTPVIPEPTAEQPCVYYSNQVLQLLVILVTGAAFSGMSVTIRELIGERDVFLREKAVGLRSGSYLLAKTIVLALIVTIQVSLMVGISLALNKAPSEAILLGNPGLELAMGLWAVAFASGLLGLAVSAFVSSSEQVMPVLVVSIMAQLVLSGGIIPVTGKAVFEQLSWVMPSRWGFAMTAGTVDLNTINPLRSDELWDHASGQWLANLGVLGAILVVALTVCYVGLWRRGRR</sequence>
<feature type="compositionally biased region" description="Basic and acidic residues" evidence="9">
    <location>
        <begin position="236"/>
        <end position="246"/>
    </location>
</feature>
<evidence type="ECO:0000259" key="11">
    <source>
        <dbReference type="PROSITE" id="PS50006"/>
    </source>
</evidence>
<dbReference type="SMART" id="SM00240">
    <property type="entry name" value="FHA"/>
    <property type="match status" value="2"/>
</dbReference>
<dbReference type="SUPFAM" id="SSF49879">
    <property type="entry name" value="SMAD/FHA domain"/>
    <property type="match status" value="2"/>
</dbReference>
<keyword evidence="3" id="KW-0597">Phosphoprotein</keyword>
<dbReference type="GO" id="GO:0005524">
    <property type="term" value="F:ATP binding"/>
    <property type="evidence" value="ECO:0007669"/>
    <property type="project" value="UniProtKB-KW"/>
</dbReference>
<dbReference type="InterPro" id="IPR003593">
    <property type="entry name" value="AAA+_ATPase"/>
</dbReference>
<feature type="compositionally biased region" description="Pro residues" evidence="9">
    <location>
        <begin position="120"/>
        <end position="140"/>
    </location>
</feature>
<feature type="domain" description="ABC transporter" evidence="12">
    <location>
        <begin position="418"/>
        <end position="659"/>
    </location>
</feature>
<dbReference type="RefSeq" id="WP_159524127.1">
    <property type="nucleotide sequence ID" value="NZ_CP053642.1"/>
</dbReference>
<dbReference type="InterPro" id="IPR027417">
    <property type="entry name" value="P-loop_NTPase"/>
</dbReference>
<dbReference type="PROSITE" id="PS50006">
    <property type="entry name" value="FHA_DOMAIN"/>
    <property type="match status" value="2"/>
</dbReference>
<feature type="transmembrane region" description="Helical" evidence="10">
    <location>
        <begin position="885"/>
        <end position="904"/>
    </location>
</feature>
<dbReference type="InterPro" id="IPR003439">
    <property type="entry name" value="ABC_transporter-like_ATP-bd"/>
</dbReference>
<feature type="domain" description="FHA" evidence="11">
    <location>
        <begin position="331"/>
        <end position="380"/>
    </location>
</feature>
<feature type="domain" description="FHA" evidence="11">
    <location>
        <begin position="26"/>
        <end position="74"/>
    </location>
</feature>
<keyword evidence="8 10" id="KW-0472">Membrane</keyword>
<feature type="compositionally biased region" description="Low complexity" evidence="9">
    <location>
        <begin position="253"/>
        <end position="272"/>
    </location>
</feature>
<dbReference type="InterPro" id="IPR050352">
    <property type="entry name" value="ABCG_transporters"/>
</dbReference>
<dbReference type="Pfam" id="PF01061">
    <property type="entry name" value="ABC2_membrane"/>
    <property type="match status" value="1"/>
</dbReference>
<comment type="subcellular location">
    <subcellularLocation>
        <location evidence="1">Membrane</location>
        <topology evidence="1">Multi-pass membrane protein</topology>
    </subcellularLocation>
</comment>
<evidence type="ECO:0000259" key="12">
    <source>
        <dbReference type="PROSITE" id="PS50893"/>
    </source>
</evidence>
<feature type="compositionally biased region" description="Pro residues" evidence="9">
    <location>
        <begin position="147"/>
        <end position="157"/>
    </location>
</feature>
<evidence type="ECO:0000256" key="4">
    <source>
        <dbReference type="ARBA" id="ARBA00022692"/>
    </source>
</evidence>
<evidence type="ECO:0000256" key="5">
    <source>
        <dbReference type="ARBA" id="ARBA00022741"/>
    </source>
</evidence>
<evidence type="ECO:0000256" key="3">
    <source>
        <dbReference type="ARBA" id="ARBA00022553"/>
    </source>
</evidence>
<dbReference type="InterPro" id="IPR008984">
    <property type="entry name" value="SMAD_FHA_dom_sf"/>
</dbReference>
<dbReference type="GO" id="GO:0016020">
    <property type="term" value="C:membrane"/>
    <property type="evidence" value="ECO:0007669"/>
    <property type="project" value="UniProtKB-SubCell"/>
</dbReference>
<dbReference type="Gene3D" id="2.60.200.20">
    <property type="match status" value="2"/>
</dbReference>
<evidence type="ECO:0000256" key="10">
    <source>
        <dbReference type="SAM" id="Phobius"/>
    </source>
</evidence>
<dbReference type="SMART" id="SM00382">
    <property type="entry name" value="AAA"/>
    <property type="match status" value="1"/>
</dbReference>
<dbReference type="InterPro" id="IPR000253">
    <property type="entry name" value="FHA_dom"/>
</dbReference>
<keyword evidence="4 10" id="KW-0812">Transmembrane</keyword>
<feature type="region of interest" description="Disordered" evidence="9">
    <location>
        <begin position="102"/>
        <end position="310"/>
    </location>
</feature>
<dbReference type="Pfam" id="PF00498">
    <property type="entry name" value="FHA"/>
    <property type="match status" value="2"/>
</dbReference>
<evidence type="ECO:0000256" key="2">
    <source>
        <dbReference type="ARBA" id="ARBA00022448"/>
    </source>
</evidence>
<accession>A0A6M8B9W8</accession>
<keyword evidence="5" id="KW-0547">Nucleotide-binding</keyword>
<dbReference type="GO" id="GO:0140359">
    <property type="term" value="F:ABC-type transporter activity"/>
    <property type="evidence" value="ECO:0007669"/>
    <property type="project" value="InterPro"/>
</dbReference>
<feature type="transmembrane region" description="Helical" evidence="10">
    <location>
        <begin position="911"/>
        <end position="932"/>
    </location>
</feature>
<reference evidence="13 14" key="1">
    <citation type="submission" date="2020-05" db="EMBL/GenBank/DDBJ databases">
        <title>Actinomyces sp. zg-325.</title>
        <authorList>
            <person name="Yang C."/>
        </authorList>
    </citation>
    <scope>NUCLEOTIDE SEQUENCE [LARGE SCALE GENOMIC DNA]</scope>
    <source>
        <strain evidence="14">zg-325</strain>
    </source>
</reference>
<dbReference type="GO" id="GO:0016887">
    <property type="term" value="F:ATP hydrolysis activity"/>
    <property type="evidence" value="ECO:0007669"/>
    <property type="project" value="InterPro"/>
</dbReference>
<keyword evidence="6 13" id="KW-0067">ATP-binding</keyword>
<evidence type="ECO:0000256" key="7">
    <source>
        <dbReference type="ARBA" id="ARBA00022989"/>
    </source>
</evidence>
<dbReference type="Gene3D" id="3.40.50.300">
    <property type="entry name" value="P-loop containing nucleotide triphosphate hydrolases"/>
    <property type="match status" value="1"/>
</dbReference>
<keyword evidence="7 10" id="KW-1133">Transmembrane helix</keyword>
<evidence type="ECO:0000256" key="9">
    <source>
        <dbReference type="SAM" id="MobiDB-lite"/>
    </source>
</evidence>
<evidence type="ECO:0000256" key="6">
    <source>
        <dbReference type="ARBA" id="ARBA00022840"/>
    </source>
</evidence>
<dbReference type="InterPro" id="IPR013525">
    <property type="entry name" value="ABC2_TM"/>
</dbReference>
<feature type="compositionally biased region" description="Low complexity" evidence="9">
    <location>
        <begin position="170"/>
        <end position="205"/>
    </location>
</feature>
<evidence type="ECO:0000313" key="13">
    <source>
        <dbReference type="EMBL" id="QKD80013.1"/>
    </source>
</evidence>
<dbReference type="PANTHER" id="PTHR48041:SF139">
    <property type="entry name" value="PROTEIN SCARLET"/>
    <property type="match status" value="1"/>
</dbReference>
<gene>
    <name evidence="13" type="ORF">HPC72_07075</name>
</gene>
<dbReference type="KEGG" id="amam:HPC72_07075"/>
<dbReference type="Proteomes" id="UP000504752">
    <property type="component" value="Chromosome"/>
</dbReference>
<organism evidence="13 14">
    <name type="scientific">Actinomyces marmotae</name>
    <dbReference type="NCBI Taxonomy" id="2737173"/>
    <lineage>
        <taxon>Bacteria</taxon>
        <taxon>Bacillati</taxon>
        <taxon>Actinomycetota</taxon>
        <taxon>Actinomycetes</taxon>
        <taxon>Actinomycetales</taxon>
        <taxon>Actinomycetaceae</taxon>
        <taxon>Actinomyces</taxon>
    </lineage>
</organism>
<feature type="transmembrane region" description="Helical" evidence="10">
    <location>
        <begin position="978"/>
        <end position="1000"/>
    </location>
</feature>
<evidence type="ECO:0000313" key="14">
    <source>
        <dbReference type="Proteomes" id="UP000504752"/>
    </source>
</evidence>
<name>A0A6M8B9W8_9ACTO</name>
<dbReference type="SUPFAM" id="SSF52540">
    <property type="entry name" value="P-loop containing nucleoside triphosphate hydrolases"/>
    <property type="match status" value="1"/>
</dbReference>
<protein>
    <submittedName>
        <fullName evidence="13">ATP-binding cassette domain-containing protein</fullName>
    </submittedName>
</protein>
<keyword evidence="2" id="KW-0813">Transport</keyword>
<dbReference type="EMBL" id="CP053642">
    <property type="protein sequence ID" value="QKD80013.1"/>
    <property type="molecule type" value="Genomic_DNA"/>
</dbReference>
<dbReference type="AlphaFoldDB" id="A0A6M8B9W8"/>
<dbReference type="CDD" id="cd00060">
    <property type="entry name" value="FHA"/>
    <property type="match status" value="2"/>
</dbReference>
<evidence type="ECO:0000256" key="8">
    <source>
        <dbReference type="ARBA" id="ARBA00023136"/>
    </source>
</evidence>